<reference evidence="2 3" key="1">
    <citation type="journal article" date="2021" name="Nat. Plants">
        <title>The Taxus genome provides insights into paclitaxel biosynthesis.</title>
        <authorList>
            <person name="Xiong X."/>
            <person name="Gou J."/>
            <person name="Liao Q."/>
            <person name="Li Y."/>
            <person name="Zhou Q."/>
            <person name="Bi G."/>
            <person name="Li C."/>
            <person name="Du R."/>
            <person name="Wang X."/>
            <person name="Sun T."/>
            <person name="Guo L."/>
            <person name="Liang H."/>
            <person name="Lu P."/>
            <person name="Wu Y."/>
            <person name="Zhang Z."/>
            <person name="Ro D.K."/>
            <person name="Shang Y."/>
            <person name="Huang S."/>
            <person name="Yan J."/>
        </authorList>
    </citation>
    <scope>NUCLEOTIDE SEQUENCE [LARGE SCALE GENOMIC DNA]</scope>
    <source>
        <strain evidence="2">Ta-2019</strain>
    </source>
</reference>
<evidence type="ECO:0000313" key="3">
    <source>
        <dbReference type="Proteomes" id="UP000824469"/>
    </source>
</evidence>
<dbReference type="AlphaFoldDB" id="A0AA38GM39"/>
<feature type="non-terminal residue" evidence="2">
    <location>
        <position position="932"/>
    </location>
</feature>
<protein>
    <submittedName>
        <fullName evidence="2">Uncharacterized protein</fullName>
    </submittedName>
</protein>
<organism evidence="2 3">
    <name type="scientific">Taxus chinensis</name>
    <name type="common">Chinese yew</name>
    <name type="synonym">Taxus wallichiana var. chinensis</name>
    <dbReference type="NCBI Taxonomy" id="29808"/>
    <lineage>
        <taxon>Eukaryota</taxon>
        <taxon>Viridiplantae</taxon>
        <taxon>Streptophyta</taxon>
        <taxon>Embryophyta</taxon>
        <taxon>Tracheophyta</taxon>
        <taxon>Spermatophyta</taxon>
        <taxon>Pinopsida</taxon>
        <taxon>Pinidae</taxon>
        <taxon>Conifers II</taxon>
        <taxon>Cupressales</taxon>
        <taxon>Taxaceae</taxon>
        <taxon>Taxus</taxon>
    </lineage>
</organism>
<sequence>FLESSMNYKSGLADILRRLNSHFQDKEKETCQVNGVQRIGGLEASSRGSLLNSQISVSISRLNQSLNHSQRSPLLDAALSLMGYRITHICNATTEFLVNTLISILLSTITCKFLSKTSYSAIKVGENDANARHVQYDATWQKAIVGRTSDWRPSFDQGFLQIGSILSLNDFSQLLEACKSIFRNLEANGNLSSLLMDALLRVATSMTSFKLQYPLSSRTYKKFTEEKHSSVKLLNLFMKEEEVGDKNFNLSIRLLAWRLQPFLLKQDMENLLMEAMQRPLLQLKHELCHRDAWRLMVLNMAAAPDVFMEARCLLHKWFLLIGADRILEVRIELVAAIRDVLLKPSAWGLSKDDGLKLPTSYAFFCRRQKPLLMTLMRPLSYGNLLTIIDTLEDMQSLESFDASIYAGAGTLQSISTSVSGISLSDWKSCEKSSLVNHNSAWALLLEFPLWFHFASMILFKSENFDCSEAECRMVYQDIEQLHSNDVIQDIDRMRSSKCDSSHNAAKYLGWVLSPIDAMHRDLVIRSLLEASKGWINWRSKLLMSSRKNRIKECHNSEHNSFVLENVNKPKRKRSLFSLGNEGGGLDVRLKKVKVNAVRNDMHEMDSRDHGTEENAPAVMLWLDEFSHLCRKLWIRPVISDLVNKNAHNYGVAGNCEGWGESEALGTSGKHDHSYENTPSDGWLKQYTFLRRIPLGLFLSNVHILDEQACQMLLHFAAADGDLATITGLADGIYQETKTNPQSTAQTGHVSTSSSGQNVKTGIDTEGYAHRTENKKDSMLWCFQNEGKTNWTRVTAVILSLFDMINLSYSMFQTVNGCQNFCSEVREKAGEFLVTCIKKLLECSDFRQPRLLIDLRSRFANWAQQGEGIFTEVEHCGNANAPVEQAVWRDLMFALSIEEELFDLDINVSRLPSGNTRRWIEEWAWLTTGNFTG</sequence>
<evidence type="ECO:0000256" key="1">
    <source>
        <dbReference type="SAM" id="MobiDB-lite"/>
    </source>
</evidence>
<dbReference type="EMBL" id="JAHRHJ020000002">
    <property type="protein sequence ID" value="KAH9324704.1"/>
    <property type="molecule type" value="Genomic_DNA"/>
</dbReference>
<dbReference type="OMA" id="WFHFAAM"/>
<comment type="caution">
    <text evidence="2">The sequence shown here is derived from an EMBL/GenBank/DDBJ whole genome shotgun (WGS) entry which is preliminary data.</text>
</comment>
<accession>A0AA38GM39</accession>
<feature type="region of interest" description="Disordered" evidence="1">
    <location>
        <begin position="738"/>
        <end position="760"/>
    </location>
</feature>
<proteinExistence type="predicted"/>
<dbReference type="PANTHER" id="PTHR48221">
    <property type="entry name" value="ACYL-COA SYNTHETASE FAMILY PROTEIN"/>
    <property type="match status" value="1"/>
</dbReference>
<dbReference type="Proteomes" id="UP000824469">
    <property type="component" value="Unassembled WGS sequence"/>
</dbReference>
<name>A0AA38GM39_TAXCH</name>
<gene>
    <name evidence="2" type="ORF">KI387_004882</name>
</gene>
<evidence type="ECO:0000313" key="2">
    <source>
        <dbReference type="EMBL" id="KAH9324704.1"/>
    </source>
</evidence>
<feature type="compositionally biased region" description="Polar residues" evidence="1">
    <location>
        <begin position="738"/>
        <end position="759"/>
    </location>
</feature>
<keyword evidence="3" id="KW-1185">Reference proteome</keyword>
<dbReference type="PANTHER" id="PTHR48221:SF2">
    <property type="entry name" value="ACYL-COA SYNTHETASE FAMILY PROTEIN"/>
    <property type="match status" value="1"/>
</dbReference>